<accession>A0ABS4PUS0</accession>
<dbReference type="RefSeq" id="WP_209666380.1">
    <property type="nucleotide sequence ID" value="NZ_JAGGMS010000001.1"/>
</dbReference>
<protein>
    <recommendedName>
        <fullName evidence="7">EspG family protein</fullName>
    </recommendedName>
</protein>
<evidence type="ECO:0000256" key="2">
    <source>
        <dbReference type="ARBA" id="ARBA00006411"/>
    </source>
</evidence>
<proteinExistence type="inferred from homology"/>
<comment type="subcellular location">
    <subcellularLocation>
        <location evidence="1">Cytoplasm</location>
    </subcellularLocation>
</comment>
<gene>
    <name evidence="5" type="ORF">JOM49_004701</name>
</gene>
<evidence type="ECO:0000256" key="3">
    <source>
        <dbReference type="ARBA" id="ARBA00022490"/>
    </source>
</evidence>
<dbReference type="EMBL" id="JAGGMS010000001">
    <property type="protein sequence ID" value="MBP2183175.1"/>
    <property type="molecule type" value="Genomic_DNA"/>
</dbReference>
<sequence>MTAPTVVPVAALAALVGRERAGQLHITLQPQPMWYPDRDRDELSRQIDEALAEAGLLDHTGRTKVEFLDLLPLLTSASIEFYGWATRGDETIGLLAASRGMLGVLAVRSGAWVTIREVGQHELPEALVAELPELYAGGGRSQTVRVRDFEDAARGKEQGRTLPQAISDVVKVVQRPVHGTGELYAGKRDEVGRYARVEQPLHYADTDWGRYLNYTVGDGPEAEIHVAPATPAALADALRSLSSTLTPALRQTL</sequence>
<keyword evidence="3" id="KW-0963">Cytoplasm</keyword>
<dbReference type="Pfam" id="PF14011">
    <property type="entry name" value="ESX-1_EspG"/>
    <property type="match status" value="1"/>
</dbReference>
<keyword evidence="6" id="KW-1185">Reference proteome</keyword>
<reference evidence="5 6" key="1">
    <citation type="submission" date="2021-03" db="EMBL/GenBank/DDBJ databases">
        <title>Sequencing the genomes of 1000 actinobacteria strains.</title>
        <authorList>
            <person name="Klenk H.-P."/>
        </authorList>
    </citation>
    <scope>NUCLEOTIDE SEQUENCE [LARGE SCALE GENOMIC DNA]</scope>
    <source>
        <strain evidence="5 6">DSM 45510</strain>
    </source>
</reference>
<evidence type="ECO:0000313" key="5">
    <source>
        <dbReference type="EMBL" id="MBP2183175.1"/>
    </source>
</evidence>
<organism evidence="5 6">
    <name type="scientific">Amycolatopsis magusensis</name>
    <dbReference type="NCBI Taxonomy" id="882444"/>
    <lineage>
        <taxon>Bacteria</taxon>
        <taxon>Bacillati</taxon>
        <taxon>Actinomycetota</taxon>
        <taxon>Actinomycetes</taxon>
        <taxon>Pseudonocardiales</taxon>
        <taxon>Pseudonocardiaceae</taxon>
        <taxon>Amycolatopsis</taxon>
    </lineage>
</organism>
<comment type="similarity">
    <text evidence="2">Belongs to the EspG family.</text>
</comment>
<evidence type="ECO:0000313" key="6">
    <source>
        <dbReference type="Proteomes" id="UP000741013"/>
    </source>
</evidence>
<name>A0ABS4PUS0_9PSEU</name>
<evidence type="ECO:0008006" key="7">
    <source>
        <dbReference type="Google" id="ProtNLM"/>
    </source>
</evidence>
<dbReference type="InterPro" id="IPR025734">
    <property type="entry name" value="EspG"/>
</dbReference>
<dbReference type="Proteomes" id="UP000741013">
    <property type="component" value="Unassembled WGS sequence"/>
</dbReference>
<evidence type="ECO:0000256" key="4">
    <source>
        <dbReference type="ARBA" id="ARBA00023186"/>
    </source>
</evidence>
<comment type="caution">
    <text evidence="5">The sequence shown here is derived from an EMBL/GenBank/DDBJ whole genome shotgun (WGS) entry which is preliminary data.</text>
</comment>
<evidence type="ECO:0000256" key="1">
    <source>
        <dbReference type="ARBA" id="ARBA00004496"/>
    </source>
</evidence>
<keyword evidence="4" id="KW-0143">Chaperone</keyword>